<evidence type="ECO:0000313" key="2">
    <source>
        <dbReference type="EMBL" id="SIQ96977.1"/>
    </source>
</evidence>
<dbReference type="RefSeq" id="WP_076434070.1">
    <property type="nucleotide sequence ID" value="NZ_FTNI01000005.1"/>
</dbReference>
<sequence length="217" mass="23095">MKKPARIAVTALTLAASLAAAVPASAASDRPLSRTQLKKLLVTTKDLGKEWGAVPMNLKRLDLTGLEVDDAPCLTAARAFDAVFDEPAHSALVLGRASGGERLYTGDAAALKKMTSTAQRVAAACDGAGDRRNMVKIVKHAPGRLGQAAYALEVQDSNPVYEGQDAKLYHFDYVVIRHRSAVAVVQVVSARASHWKDTLNLARKAAAKLVSAYPRHA</sequence>
<evidence type="ECO:0000256" key="1">
    <source>
        <dbReference type="SAM" id="SignalP"/>
    </source>
</evidence>
<proteinExistence type="predicted"/>
<evidence type="ECO:0000313" key="3">
    <source>
        <dbReference type="Proteomes" id="UP000186096"/>
    </source>
</evidence>
<gene>
    <name evidence="2" type="ORF">SAMN05421833_1054</name>
</gene>
<evidence type="ECO:0008006" key="4">
    <source>
        <dbReference type="Google" id="ProtNLM"/>
    </source>
</evidence>
<reference evidence="3" key="1">
    <citation type="submission" date="2017-01" db="EMBL/GenBank/DDBJ databases">
        <authorList>
            <person name="Varghese N."/>
            <person name="Submissions S."/>
        </authorList>
    </citation>
    <scope>NUCLEOTIDE SEQUENCE [LARGE SCALE GENOMIC DNA]</scope>
    <source>
        <strain evidence="3">ATCC 12950</strain>
    </source>
</reference>
<keyword evidence="1" id="KW-0732">Signal</keyword>
<dbReference type="Proteomes" id="UP000186096">
    <property type="component" value="Unassembled WGS sequence"/>
</dbReference>
<dbReference type="EMBL" id="FTNI01000005">
    <property type="protein sequence ID" value="SIQ96977.1"/>
    <property type="molecule type" value="Genomic_DNA"/>
</dbReference>
<feature type="signal peptide" evidence="1">
    <location>
        <begin position="1"/>
        <end position="26"/>
    </location>
</feature>
<accession>A0A1N6X3T6</accession>
<dbReference type="OrthoDB" id="3525548at2"/>
<dbReference type="AlphaFoldDB" id="A0A1N6X3T6"/>
<name>A0A1N6X3T6_9ACTN</name>
<keyword evidence="3" id="KW-1185">Reference proteome</keyword>
<organism evidence="2 3">
    <name type="scientific">Microbispora rosea</name>
    <dbReference type="NCBI Taxonomy" id="58117"/>
    <lineage>
        <taxon>Bacteria</taxon>
        <taxon>Bacillati</taxon>
        <taxon>Actinomycetota</taxon>
        <taxon>Actinomycetes</taxon>
        <taxon>Streptosporangiales</taxon>
        <taxon>Streptosporangiaceae</taxon>
        <taxon>Microbispora</taxon>
    </lineage>
</organism>
<feature type="chain" id="PRO_5012613731" description="PknH-like extracellular domain-containing protein" evidence="1">
    <location>
        <begin position="27"/>
        <end position="217"/>
    </location>
</feature>
<protein>
    <recommendedName>
        <fullName evidence="4">PknH-like extracellular domain-containing protein</fullName>
    </recommendedName>
</protein>